<evidence type="ECO:0000256" key="1">
    <source>
        <dbReference type="ARBA" id="ARBA00006475"/>
    </source>
</evidence>
<dbReference type="Gene3D" id="1.20.1050.10">
    <property type="match status" value="1"/>
</dbReference>
<dbReference type="GeneID" id="106179776"/>
<dbReference type="CDD" id="cd03193">
    <property type="entry name" value="GST_C_Metaxin"/>
    <property type="match status" value="1"/>
</dbReference>
<dbReference type="InterPro" id="IPR012336">
    <property type="entry name" value="Thioredoxin-like_fold"/>
</dbReference>
<dbReference type="InterPro" id="IPR033468">
    <property type="entry name" value="Metaxin_GST"/>
</dbReference>
<dbReference type="InterPro" id="IPR026928">
    <property type="entry name" value="FAX/IsoI-like"/>
</dbReference>
<accession>A0A1S3K8M6</accession>
<organism evidence="5 6">
    <name type="scientific">Lingula anatina</name>
    <name type="common">Brachiopod</name>
    <name type="synonym">Lingula unguis</name>
    <dbReference type="NCBI Taxonomy" id="7574"/>
    <lineage>
        <taxon>Eukaryota</taxon>
        <taxon>Metazoa</taxon>
        <taxon>Spiralia</taxon>
        <taxon>Lophotrochozoa</taxon>
        <taxon>Brachiopoda</taxon>
        <taxon>Linguliformea</taxon>
        <taxon>Lingulata</taxon>
        <taxon>Lingulida</taxon>
        <taxon>Linguloidea</taxon>
        <taxon>Lingulidae</taxon>
        <taxon>Lingula</taxon>
    </lineage>
</organism>
<dbReference type="SFLD" id="SFLDG01200">
    <property type="entry name" value="SUF1.1"/>
    <property type="match status" value="1"/>
</dbReference>
<dbReference type="SFLD" id="SFLDG01180">
    <property type="entry name" value="SUF1"/>
    <property type="match status" value="1"/>
</dbReference>
<evidence type="ECO:0000259" key="4">
    <source>
        <dbReference type="Pfam" id="PF17172"/>
    </source>
</evidence>
<dbReference type="RefSeq" id="XP_013418978.1">
    <property type="nucleotide sequence ID" value="XM_013563524.2"/>
</dbReference>
<name>A0A1S3K8M6_LINAN</name>
<feature type="domain" description="Metaxin glutathione S-transferase" evidence="3">
    <location>
        <begin position="201"/>
        <end position="264"/>
    </location>
</feature>
<keyword evidence="2" id="KW-0812">Transmembrane</keyword>
<dbReference type="OrthoDB" id="5809458at2759"/>
<dbReference type="AlphaFoldDB" id="A0A1S3K8M6"/>
<sequence>MENLHEILGSKWFKLSCAVAGVVVFGYVIVKRFTRREKKIAPKDTVILYQFGRGPKAPSISPFPLKLETYLRMANIPYENDLTGKMSSKGKTPWMEYNGVAVADSQFCIEYLNKERGIDLNAHLTAEQKAIARAFQKMTEENLYWCILLTYSYIDVSFIGLYVRWPLSWIARKIILRYFRKSSWSHGIGRHSKEQVEQIGADDLRAISAFLGDKAFFMGDQPCEIDCVLLGMLSQILWHMPDGLPLKTVMMVECINVCQYLERMKAKFWPDWEDCLLKSKRAINFYEELKHRI</sequence>
<dbReference type="Proteomes" id="UP000085678">
    <property type="component" value="Unplaced"/>
</dbReference>
<protein>
    <submittedName>
        <fullName evidence="6">Failed axon connections homolog isoform X1</fullName>
    </submittedName>
</protein>
<dbReference type="InterPro" id="IPR036282">
    <property type="entry name" value="Glutathione-S-Trfase_C_sf"/>
</dbReference>
<dbReference type="FunCoup" id="A0A1S3K8M6">
    <property type="interactions" value="932"/>
</dbReference>
<feature type="transmembrane region" description="Helical" evidence="2">
    <location>
        <begin position="12"/>
        <end position="30"/>
    </location>
</feature>
<reference evidence="6" key="1">
    <citation type="submission" date="2025-08" db="UniProtKB">
        <authorList>
            <consortium name="RefSeq"/>
        </authorList>
    </citation>
    <scope>IDENTIFICATION</scope>
    <source>
        <tissue evidence="6">Gonads</tissue>
    </source>
</reference>
<dbReference type="InParanoid" id="A0A1S3K8M6"/>
<feature type="domain" description="Thioredoxin-like fold" evidence="4">
    <location>
        <begin position="62"/>
        <end position="150"/>
    </location>
</feature>
<evidence type="ECO:0000256" key="2">
    <source>
        <dbReference type="SAM" id="Phobius"/>
    </source>
</evidence>
<dbReference type="InterPro" id="IPR040079">
    <property type="entry name" value="Glutathione_S-Trfase"/>
</dbReference>
<evidence type="ECO:0000259" key="3">
    <source>
        <dbReference type="Pfam" id="PF17171"/>
    </source>
</evidence>
<keyword evidence="2" id="KW-1133">Transmembrane helix</keyword>
<dbReference type="InterPro" id="IPR036249">
    <property type="entry name" value="Thioredoxin-like_sf"/>
</dbReference>
<dbReference type="STRING" id="7574.A0A1S3K8M6"/>
<dbReference type="GO" id="GO:0005737">
    <property type="term" value="C:cytoplasm"/>
    <property type="evidence" value="ECO:0007669"/>
    <property type="project" value="TreeGrafter"/>
</dbReference>
<dbReference type="Pfam" id="PF17172">
    <property type="entry name" value="GST_N_4"/>
    <property type="match status" value="1"/>
</dbReference>
<dbReference type="SUPFAM" id="SSF52833">
    <property type="entry name" value="Thioredoxin-like"/>
    <property type="match status" value="1"/>
</dbReference>
<keyword evidence="2" id="KW-0472">Membrane</keyword>
<keyword evidence="5" id="KW-1185">Reference proteome</keyword>
<comment type="similarity">
    <text evidence="1">Belongs to the FAX family.</text>
</comment>
<dbReference type="PANTHER" id="PTHR12289:SF41">
    <property type="entry name" value="FAILED AXON CONNECTIONS-RELATED"/>
    <property type="match status" value="1"/>
</dbReference>
<dbReference type="InterPro" id="IPR050931">
    <property type="entry name" value="Mito_Protein_Transport_Metaxin"/>
</dbReference>
<feature type="transmembrane region" description="Helical" evidence="2">
    <location>
        <begin position="143"/>
        <end position="165"/>
    </location>
</feature>
<dbReference type="Pfam" id="PF17171">
    <property type="entry name" value="GST_C_6"/>
    <property type="match status" value="1"/>
</dbReference>
<gene>
    <name evidence="6" type="primary">LOC106179776</name>
</gene>
<dbReference type="PANTHER" id="PTHR12289">
    <property type="entry name" value="METAXIN RELATED"/>
    <property type="match status" value="1"/>
</dbReference>
<evidence type="ECO:0000313" key="6">
    <source>
        <dbReference type="RefSeq" id="XP_013418978.1"/>
    </source>
</evidence>
<dbReference type="SFLD" id="SFLDS00019">
    <property type="entry name" value="Glutathione_Transferase_(cytos"/>
    <property type="match status" value="1"/>
</dbReference>
<evidence type="ECO:0000313" key="5">
    <source>
        <dbReference type="Proteomes" id="UP000085678"/>
    </source>
</evidence>
<proteinExistence type="inferred from homology"/>
<dbReference type="SUPFAM" id="SSF47616">
    <property type="entry name" value="GST C-terminal domain-like"/>
    <property type="match status" value="1"/>
</dbReference>
<dbReference type="KEGG" id="lak:106179776"/>